<organism evidence="1 2">
    <name type="scientific">Xanthomonas campestris pv. phaseoli</name>
    <dbReference type="NCBI Taxonomy" id="317013"/>
    <lineage>
        <taxon>Bacteria</taxon>
        <taxon>Pseudomonadati</taxon>
        <taxon>Pseudomonadota</taxon>
        <taxon>Gammaproteobacteria</taxon>
        <taxon>Lysobacterales</taxon>
        <taxon>Lysobacteraceae</taxon>
        <taxon>Xanthomonas</taxon>
    </lineage>
</organism>
<gene>
    <name evidence="1" type="ORF">XFF6991_450056</name>
</gene>
<dbReference type="EMBL" id="OCZC01000072">
    <property type="protein sequence ID" value="SOO25380.1"/>
    <property type="molecule type" value="Genomic_DNA"/>
</dbReference>
<name>A0A7Z7J3F0_XANCH</name>
<dbReference type="Proteomes" id="UP000234345">
    <property type="component" value="Unassembled WGS sequence"/>
</dbReference>
<reference evidence="1 2" key="1">
    <citation type="submission" date="2017-10" db="EMBL/GenBank/DDBJ databases">
        <authorList>
            <person name="Regsiter A."/>
            <person name="William W."/>
        </authorList>
    </citation>
    <scope>NUCLEOTIDE SEQUENCE [LARGE SCALE GENOMIC DNA]</scope>
    <source>
        <strain evidence="1 2">CFBP6991</strain>
    </source>
</reference>
<evidence type="ECO:0000313" key="1">
    <source>
        <dbReference type="EMBL" id="SOO25380.1"/>
    </source>
</evidence>
<proteinExistence type="predicted"/>
<accession>A0A7Z7J3F0</accession>
<evidence type="ECO:0000313" key="2">
    <source>
        <dbReference type="Proteomes" id="UP000234345"/>
    </source>
</evidence>
<comment type="caution">
    <text evidence="1">The sequence shown here is derived from an EMBL/GenBank/DDBJ whole genome shotgun (WGS) entry which is preliminary data.</text>
</comment>
<dbReference type="AlphaFoldDB" id="A0A7Z7J3F0"/>
<dbReference type="RefSeq" id="WP_145958251.1">
    <property type="nucleotide sequence ID" value="NZ_OCZC01000072.1"/>
</dbReference>
<sequence length="658" mass="69232">MTAIYARWAASPIDEHLLVEDGGLSLASNAASSRNGAARSDISQVAGTCGVEVMFWGDDDLEATFGVVSAAAALSSEVGMSQGAGWRLRSGQIMVNGNEVATGLPLPAKEEPLGMRVVIGTPTRILFYRGTVLVGQADANLAGPLHFAVSIASTKARGLRCFVNAGQWQGTSPAVNGAGWAQASDPAPSAFVSSEDYMSDPADTPSSQAYEGLISMDGLATIASVSFWPWDSASRAGTAQLRVQDAHGALDALALSSARDVPVAVRQVLQGQPLRTASPVSRYVLDRIDIESDGSKALVLRDAHDDLDSPLNCAVFLPPQGDTLAWQPQPVVIGAVRSVPGIKVNSDGSAQWLSDAPLASVGAVLDRGAAILAGTGYALASGGQQLAMTSPPLGPLVADVSTHADLEPATLRQALAAVFGRIGKSAWSGADADALDLATGYAGVGYYAAQAATPRQALSSILPSYAADWWQDGDGVLRLSRLVDPDDATDADLAFELDWRELQADLVVMPDLAPNLSRRMGYQPNALVLAAGDLITDLAQLPPATRQQLTAEYRGQVYAAGTLASRYAHAETAAPMVSRFDRRADAQAEIDRVIRLYAVPRYFYAGRLTGRTDLQLRPGQVGRITYHRYGLQAGRKVLVTGVTSNRVTGEHALKFWGA</sequence>
<protein>
    <submittedName>
        <fullName evidence="1">Uncharacterized protein</fullName>
    </submittedName>
</protein>